<accession>A0A0E9XFS3</accession>
<name>A0A0E9XFS3_ANGAN</name>
<sequence>MNCPLCLRNAGHSSLYSFYM</sequence>
<organism evidence="1">
    <name type="scientific">Anguilla anguilla</name>
    <name type="common">European freshwater eel</name>
    <name type="synonym">Muraena anguilla</name>
    <dbReference type="NCBI Taxonomy" id="7936"/>
    <lineage>
        <taxon>Eukaryota</taxon>
        <taxon>Metazoa</taxon>
        <taxon>Chordata</taxon>
        <taxon>Craniata</taxon>
        <taxon>Vertebrata</taxon>
        <taxon>Euteleostomi</taxon>
        <taxon>Actinopterygii</taxon>
        <taxon>Neopterygii</taxon>
        <taxon>Teleostei</taxon>
        <taxon>Anguilliformes</taxon>
        <taxon>Anguillidae</taxon>
        <taxon>Anguilla</taxon>
    </lineage>
</organism>
<evidence type="ECO:0000313" key="1">
    <source>
        <dbReference type="EMBL" id="JAI01495.1"/>
    </source>
</evidence>
<reference evidence="1" key="2">
    <citation type="journal article" date="2015" name="Fish Shellfish Immunol.">
        <title>Early steps in the European eel (Anguilla anguilla)-Vibrio vulnificus interaction in the gills: Role of the RtxA13 toxin.</title>
        <authorList>
            <person name="Callol A."/>
            <person name="Pajuelo D."/>
            <person name="Ebbesson L."/>
            <person name="Teles M."/>
            <person name="MacKenzie S."/>
            <person name="Amaro C."/>
        </authorList>
    </citation>
    <scope>NUCLEOTIDE SEQUENCE</scope>
</reference>
<protein>
    <submittedName>
        <fullName evidence="1">Uncharacterized protein</fullName>
    </submittedName>
</protein>
<dbReference type="AlphaFoldDB" id="A0A0E9XFS3"/>
<dbReference type="EMBL" id="GBXM01007083">
    <property type="protein sequence ID" value="JAI01495.1"/>
    <property type="molecule type" value="Transcribed_RNA"/>
</dbReference>
<reference evidence="1" key="1">
    <citation type="submission" date="2014-11" db="EMBL/GenBank/DDBJ databases">
        <authorList>
            <person name="Amaro Gonzalez C."/>
        </authorList>
    </citation>
    <scope>NUCLEOTIDE SEQUENCE</scope>
</reference>
<proteinExistence type="predicted"/>